<dbReference type="EMBL" id="MFQA01000015">
    <property type="protein sequence ID" value="OGH69123.1"/>
    <property type="molecule type" value="Genomic_DNA"/>
</dbReference>
<accession>A0A1F6MC89</accession>
<name>A0A1F6MC89_9BACT</name>
<proteinExistence type="predicted"/>
<protein>
    <recommendedName>
        <fullName evidence="2">Nudix hydrolase domain-containing protein</fullName>
    </recommendedName>
</protein>
<evidence type="ECO:0000259" key="2">
    <source>
        <dbReference type="PROSITE" id="PS51462"/>
    </source>
</evidence>
<dbReference type="InterPro" id="IPR020476">
    <property type="entry name" value="Nudix_hydrolase"/>
</dbReference>
<evidence type="ECO:0000256" key="1">
    <source>
        <dbReference type="ARBA" id="ARBA00022801"/>
    </source>
</evidence>
<dbReference type="PANTHER" id="PTHR43736">
    <property type="entry name" value="ADP-RIBOSE PYROPHOSPHATASE"/>
    <property type="match status" value="1"/>
</dbReference>
<dbReference type="Proteomes" id="UP000176413">
    <property type="component" value="Unassembled WGS sequence"/>
</dbReference>
<evidence type="ECO:0000313" key="4">
    <source>
        <dbReference type="Proteomes" id="UP000176413"/>
    </source>
</evidence>
<dbReference type="SUPFAM" id="SSF55811">
    <property type="entry name" value="Nudix"/>
    <property type="match status" value="1"/>
</dbReference>
<dbReference type="Pfam" id="PF00293">
    <property type="entry name" value="NUDIX"/>
    <property type="match status" value="1"/>
</dbReference>
<dbReference type="PRINTS" id="PR00502">
    <property type="entry name" value="NUDIXFAMILY"/>
</dbReference>
<dbReference type="PROSITE" id="PS51462">
    <property type="entry name" value="NUDIX"/>
    <property type="match status" value="1"/>
</dbReference>
<sequence>MGKSIKITTKALIHRGNEVLLMKDRKGKWEMPGGKLEFGESPEDSLVRELKEELSVRNPLVKKLVDVWVFSIERVERNIHYVFVVYEVILRHHSLKKSKEHVAFEWFGKNKIKNLKMREGYKNSINKFFKNKLVDYEKA</sequence>
<reference evidence="3 4" key="1">
    <citation type="journal article" date="2016" name="Nat. Commun.">
        <title>Thousands of microbial genomes shed light on interconnected biogeochemical processes in an aquifer system.</title>
        <authorList>
            <person name="Anantharaman K."/>
            <person name="Brown C.T."/>
            <person name="Hug L.A."/>
            <person name="Sharon I."/>
            <person name="Castelle C.J."/>
            <person name="Probst A.J."/>
            <person name="Thomas B.C."/>
            <person name="Singh A."/>
            <person name="Wilkins M.J."/>
            <person name="Karaoz U."/>
            <person name="Brodie E.L."/>
            <person name="Williams K.H."/>
            <person name="Hubbard S.S."/>
            <person name="Banfield J.F."/>
        </authorList>
    </citation>
    <scope>NUCLEOTIDE SEQUENCE [LARGE SCALE GENOMIC DNA]</scope>
</reference>
<dbReference type="AlphaFoldDB" id="A0A1F6MC89"/>
<feature type="domain" description="Nudix hydrolase" evidence="2">
    <location>
        <begin position="1"/>
        <end position="129"/>
    </location>
</feature>
<keyword evidence="1" id="KW-0378">Hydrolase</keyword>
<dbReference type="PANTHER" id="PTHR43736:SF1">
    <property type="entry name" value="DIHYDRONEOPTERIN TRIPHOSPHATE DIPHOSPHATASE"/>
    <property type="match status" value="1"/>
</dbReference>
<dbReference type="GO" id="GO:0016787">
    <property type="term" value="F:hydrolase activity"/>
    <property type="evidence" value="ECO:0007669"/>
    <property type="project" value="UniProtKB-KW"/>
</dbReference>
<gene>
    <name evidence="3" type="ORF">A3D53_01950</name>
</gene>
<organism evidence="3 4">
    <name type="scientific">Candidatus Magasanikbacteria bacterium RIFCSPHIGHO2_02_FULL_45_10</name>
    <dbReference type="NCBI Taxonomy" id="1798679"/>
    <lineage>
        <taxon>Bacteria</taxon>
        <taxon>Candidatus Magasanikiibacteriota</taxon>
    </lineage>
</organism>
<evidence type="ECO:0000313" key="3">
    <source>
        <dbReference type="EMBL" id="OGH69123.1"/>
    </source>
</evidence>
<dbReference type="InterPro" id="IPR000086">
    <property type="entry name" value="NUDIX_hydrolase_dom"/>
</dbReference>
<dbReference type="Gene3D" id="3.90.79.10">
    <property type="entry name" value="Nucleoside Triphosphate Pyrophosphohydrolase"/>
    <property type="match status" value="1"/>
</dbReference>
<dbReference type="InterPro" id="IPR015797">
    <property type="entry name" value="NUDIX_hydrolase-like_dom_sf"/>
</dbReference>
<comment type="caution">
    <text evidence="3">The sequence shown here is derived from an EMBL/GenBank/DDBJ whole genome shotgun (WGS) entry which is preliminary data.</text>
</comment>